<feature type="binding site" evidence="8">
    <location>
        <begin position="330"/>
        <end position="332"/>
    </location>
    <ligand>
        <name>GTP</name>
        <dbReference type="ChEBI" id="CHEBI:37565"/>
    </ligand>
</feature>
<dbReference type="SMART" id="SM00788">
    <property type="entry name" value="Adenylsucc_synt"/>
    <property type="match status" value="1"/>
</dbReference>
<dbReference type="GO" id="GO:0000287">
    <property type="term" value="F:magnesium ion binding"/>
    <property type="evidence" value="ECO:0007669"/>
    <property type="project" value="UniProtKB-UniRule"/>
</dbReference>
<feature type="active site" description="Proton acceptor" evidence="8">
    <location>
        <position position="13"/>
    </location>
</feature>
<evidence type="ECO:0000256" key="3">
    <source>
        <dbReference type="ARBA" id="ARBA00022723"/>
    </source>
</evidence>
<organism evidence="11 12">
    <name type="scientific">Crassaminicella thermophila</name>
    <dbReference type="NCBI Taxonomy" id="2599308"/>
    <lineage>
        <taxon>Bacteria</taxon>
        <taxon>Bacillati</taxon>
        <taxon>Bacillota</taxon>
        <taxon>Clostridia</taxon>
        <taxon>Eubacteriales</taxon>
        <taxon>Clostridiaceae</taxon>
        <taxon>Crassaminicella</taxon>
    </lineage>
</organism>
<reference evidence="11 12" key="1">
    <citation type="submission" date="2019-07" db="EMBL/GenBank/DDBJ databases">
        <title>Complete genome of Crassaminicella thermophila SY095.</title>
        <authorList>
            <person name="Li X."/>
        </authorList>
    </citation>
    <scope>NUCLEOTIDE SEQUENCE [LARGE SCALE GENOMIC DNA]</scope>
    <source>
        <strain evidence="11 12">SY095</strain>
    </source>
</reference>
<feature type="binding site" description="in other chain" evidence="8">
    <location>
        <begin position="13"/>
        <end position="16"/>
    </location>
    <ligand>
        <name>IMP</name>
        <dbReference type="ChEBI" id="CHEBI:58053"/>
        <note>ligand shared between dimeric partners</note>
    </ligand>
</feature>
<feature type="binding site" description="in other chain" evidence="8">
    <location>
        <begin position="38"/>
        <end position="41"/>
    </location>
    <ligand>
        <name>IMP</name>
        <dbReference type="ChEBI" id="CHEBI:58053"/>
        <note>ligand shared between dimeric partners</note>
    </ligand>
</feature>
<dbReference type="Gene3D" id="3.40.440.10">
    <property type="entry name" value="Adenylosuccinate Synthetase, subunit A, domain 1"/>
    <property type="match status" value="1"/>
</dbReference>
<feature type="binding site" evidence="8">
    <location>
        <begin position="12"/>
        <end position="18"/>
    </location>
    <ligand>
        <name>GTP</name>
        <dbReference type="ChEBI" id="CHEBI:37565"/>
    </ligand>
</feature>
<feature type="binding site" evidence="8">
    <location>
        <position position="142"/>
    </location>
    <ligand>
        <name>IMP</name>
        <dbReference type="ChEBI" id="CHEBI:58053"/>
        <note>ligand shared between dimeric partners</note>
    </ligand>
</feature>
<feature type="binding site" evidence="8">
    <location>
        <begin position="412"/>
        <end position="414"/>
    </location>
    <ligand>
        <name>GTP</name>
        <dbReference type="ChEBI" id="CHEBI:37565"/>
    </ligand>
</feature>
<dbReference type="OrthoDB" id="9807553at2"/>
<dbReference type="NCBIfam" id="TIGR00184">
    <property type="entry name" value="purA"/>
    <property type="match status" value="1"/>
</dbReference>
<dbReference type="UniPathway" id="UPA00075">
    <property type="reaction ID" value="UER00335"/>
</dbReference>
<feature type="active site" evidence="9">
    <location>
        <position position="139"/>
    </location>
</feature>
<dbReference type="InterPro" id="IPR033128">
    <property type="entry name" value="Adenylosuccin_syn_Lys_AS"/>
</dbReference>
<dbReference type="InterPro" id="IPR042109">
    <property type="entry name" value="Adenylosuccinate_synth_dom1"/>
</dbReference>
<feature type="binding site" evidence="8">
    <location>
        <position position="13"/>
    </location>
    <ligand>
        <name>Mg(2+)</name>
        <dbReference type="ChEBI" id="CHEBI:18420"/>
    </ligand>
</feature>
<dbReference type="EMBL" id="CP042243">
    <property type="protein sequence ID" value="QEK13497.1"/>
    <property type="molecule type" value="Genomic_DNA"/>
</dbReference>
<evidence type="ECO:0000256" key="6">
    <source>
        <dbReference type="ARBA" id="ARBA00022842"/>
    </source>
</evidence>
<protein>
    <recommendedName>
        <fullName evidence="8 10">Adenylosuccinate synthetase</fullName>
        <shortName evidence="8">AMPSase</shortName>
        <shortName evidence="8">AdSS</shortName>
        <ecNumber evidence="8 10">6.3.4.4</ecNumber>
    </recommendedName>
    <alternativeName>
        <fullName evidence="8">IMP--aspartate ligase</fullName>
    </alternativeName>
</protein>
<dbReference type="SUPFAM" id="SSF52540">
    <property type="entry name" value="P-loop containing nucleoside triphosphate hydrolases"/>
    <property type="match status" value="1"/>
</dbReference>
<evidence type="ECO:0000256" key="4">
    <source>
        <dbReference type="ARBA" id="ARBA00022741"/>
    </source>
</evidence>
<feature type="binding site" description="in other chain" evidence="8">
    <location>
        <position position="238"/>
    </location>
    <ligand>
        <name>IMP</name>
        <dbReference type="ChEBI" id="CHEBI:58053"/>
        <note>ligand shared between dimeric partners</note>
    </ligand>
</feature>
<dbReference type="PANTHER" id="PTHR11846:SF0">
    <property type="entry name" value="ADENYLOSUCCINATE SYNTHETASE"/>
    <property type="match status" value="1"/>
</dbReference>
<dbReference type="GO" id="GO:0044208">
    <property type="term" value="P:'de novo' AMP biosynthetic process"/>
    <property type="evidence" value="ECO:0007669"/>
    <property type="project" value="UniProtKB-UniRule"/>
</dbReference>
<dbReference type="GO" id="GO:0046040">
    <property type="term" value="P:IMP metabolic process"/>
    <property type="evidence" value="ECO:0007669"/>
    <property type="project" value="TreeGrafter"/>
</dbReference>
<dbReference type="InterPro" id="IPR027417">
    <property type="entry name" value="P-loop_NTPase"/>
</dbReference>
<feature type="binding site" evidence="8">
    <location>
        <begin position="40"/>
        <end position="42"/>
    </location>
    <ligand>
        <name>GTP</name>
        <dbReference type="ChEBI" id="CHEBI:37565"/>
    </ligand>
</feature>
<dbReference type="GO" id="GO:0005525">
    <property type="term" value="F:GTP binding"/>
    <property type="evidence" value="ECO:0007669"/>
    <property type="project" value="UniProtKB-UniRule"/>
</dbReference>
<dbReference type="InterPro" id="IPR001114">
    <property type="entry name" value="Adenylosuccinate_synthetase"/>
</dbReference>
<gene>
    <name evidence="8" type="primary">purA</name>
    <name evidence="11" type="ORF">FQB35_15190</name>
</gene>
<evidence type="ECO:0000256" key="2">
    <source>
        <dbReference type="ARBA" id="ARBA00022598"/>
    </source>
</evidence>
<dbReference type="NCBIfam" id="NF002223">
    <property type="entry name" value="PRK01117.1"/>
    <property type="match status" value="1"/>
</dbReference>
<dbReference type="HAMAP" id="MF_00011">
    <property type="entry name" value="Adenylosucc_synth"/>
    <property type="match status" value="1"/>
</dbReference>
<keyword evidence="6 8" id="KW-0460">Magnesium</keyword>
<evidence type="ECO:0000256" key="8">
    <source>
        <dbReference type="HAMAP-Rule" id="MF_00011"/>
    </source>
</evidence>
<dbReference type="PROSITE" id="PS00513">
    <property type="entry name" value="ADENYLOSUCCIN_SYN_2"/>
    <property type="match status" value="1"/>
</dbReference>
<feature type="binding site" evidence="8">
    <location>
        <begin position="298"/>
        <end position="304"/>
    </location>
    <ligand>
        <name>substrate</name>
    </ligand>
</feature>
<dbReference type="InterPro" id="IPR042111">
    <property type="entry name" value="Adenylosuccinate_synth_dom3"/>
</dbReference>
<keyword evidence="4 8" id="KW-0547">Nucleotide-binding</keyword>
<sequence length="428" mass="46912">MSTVVVVGAQWGDEGKGKVIDYLAGESDVVVRAQGGNNAGHTVVVGDKKYALRLIPSGILYSDTINIIGNGVVFDPEGFLKEIDKIEAQGVCTDNIKISDRAHVILPYHKVIDALAEEARGGEKIGTTKNGIGPCYMDKVERSGIRICDLMDKDVFIEKVSKQIDKKNEIIEKIYGGEKLNKEEIISTYLEYAERIKKYVDDTTVLLYDSIKEGKKVLFEGAQGALLDIDLGTYPYVTSSHPTAGGFPVGAGIGPNMIEEVVGVVKAYTTRVGKGPFVTEQDNEIGDKIRVAGNEFGTVTGRPRRCGWFDAVMVKYASRINGVTSLSIMLLDVLTGLEELKICIGYKLGDKVIEHFPASLEMLGKCEPVYETLEGWTEDITGCTSYEELPKNAQKYLERIEELVGAPIKIVSVGPKRSQTIVRENIFK</sequence>
<comment type="similarity">
    <text evidence="8 10">Belongs to the adenylosuccinate synthetase family.</text>
</comment>
<feature type="binding site" description="in other chain" evidence="8">
    <location>
        <position position="302"/>
    </location>
    <ligand>
        <name>IMP</name>
        <dbReference type="ChEBI" id="CHEBI:58053"/>
        <note>ligand shared between dimeric partners</note>
    </ligand>
</feature>
<dbReference type="FunFam" id="1.10.300.10:FF:000001">
    <property type="entry name" value="Adenylosuccinate synthetase"/>
    <property type="match status" value="1"/>
</dbReference>
<comment type="pathway">
    <text evidence="8 10">Purine metabolism; AMP biosynthesis via de novo pathway; AMP from IMP: step 1/2.</text>
</comment>
<dbReference type="InterPro" id="IPR042110">
    <property type="entry name" value="Adenylosuccinate_synth_dom2"/>
</dbReference>
<dbReference type="Gene3D" id="1.10.300.10">
    <property type="entry name" value="Adenylosuccinate Synthetase, subunit A, domain 2"/>
    <property type="match status" value="1"/>
</dbReference>
<feature type="binding site" description="in other chain" evidence="8">
    <location>
        <position position="128"/>
    </location>
    <ligand>
        <name>IMP</name>
        <dbReference type="ChEBI" id="CHEBI:58053"/>
        <note>ligand shared between dimeric partners</note>
    </ligand>
</feature>
<dbReference type="GO" id="GO:0005737">
    <property type="term" value="C:cytoplasm"/>
    <property type="evidence" value="ECO:0007669"/>
    <property type="project" value="UniProtKB-SubCell"/>
</dbReference>
<comment type="cofactor">
    <cofactor evidence="8">
        <name>Mg(2+)</name>
        <dbReference type="ChEBI" id="CHEBI:18420"/>
    </cofactor>
    <text evidence="8">Binds 1 Mg(2+) ion per subunit.</text>
</comment>
<keyword evidence="8" id="KW-0963">Cytoplasm</keyword>
<comment type="catalytic activity">
    <reaction evidence="8 10">
        <text>IMP + L-aspartate + GTP = N(6)-(1,2-dicarboxyethyl)-AMP + GDP + phosphate + 2 H(+)</text>
        <dbReference type="Rhea" id="RHEA:15753"/>
        <dbReference type="ChEBI" id="CHEBI:15378"/>
        <dbReference type="ChEBI" id="CHEBI:29991"/>
        <dbReference type="ChEBI" id="CHEBI:37565"/>
        <dbReference type="ChEBI" id="CHEBI:43474"/>
        <dbReference type="ChEBI" id="CHEBI:57567"/>
        <dbReference type="ChEBI" id="CHEBI:58053"/>
        <dbReference type="ChEBI" id="CHEBI:58189"/>
        <dbReference type="EC" id="6.3.4.4"/>
    </reaction>
</comment>
<evidence type="ECO:0000313" key="12">
    <source>
        <dbReference type="Proteomes" id="UP000324646"/>
    </source>
</evidence>
<dbReference type="EC" id="6.3.4.4" evidence="8 10"/>
<feature type="binding site" evidence="8">
    <location>
        <position position="40"/>
    </location>
    <ligand>
        <name>Mg(2+)</name>
        <dbReference type="ChEBI" id="CHEBI:18420"/>
    </ligand>
</feature>
<keyword evidence="7 8" id="KW-0342">GTP-binding</keyword>
<feature type="binding site" description="in other chain" evidence="8">
    <location>
        <position position="223"/>
    </location>
    <ligand>
        <name>IMP</name>
        <dbReference type="ChEBI" id="CHEBI:58053"/>
        <note>ligand shared between dimeric partners</note>
    </ligand>
</feature>
<dbReference type="FunFam" id="3.90.170.10:FF:000001">
    <property type="entry name" value="Adenylosuccinate synthetase"/>
    <property type="match status" value="1"/>
</dbReference>
<feature type="binding site" evidence="8">
    <location>
        <position position="304"/>
    </location>
    <ligand>
        <name>GTP</name>
        <dbReference type="ChEBI" id="CHEBI:37565"/>
    </ligand>
</feature>
<dbReference type="CDD" id="cd03108">
    <property type="entry name" value="AdSS"/>
    <property type="match status" value="1"/>
</dbReference>
<evidence type="ECO:0000313" key="11">
    <source>
        <dbReference type="EMBL" id="QEK13497.1"/>
    </source>
</evidence>
<comment type="function">
    <text evidence="8">Plays an important role in the de novo pathway of purine nucleotide biosynthesis. Catalyzes the first committed step in the biosynthesis of AMP from IMP.</text>
</comment>
<keyword evidence="12" id="KW-1185">Reference proteome</keyword>
<keyword evidence="5 8" id="KW-0658">Purine biosynthesis</keyword>
<comment type="subcellular location">
    <subcellularLocation>
        <location evidence="8">Cytoplasm</location>
    </subcellularLocation>
</comment>
<dbReference type="KEGG" id="crs:FQB35_15190"/>
<dbReference type="Pfam" id="PF00709">
    <property type="entry name" value="Adenylsucc_synt"/>
    <property type="match status" value="1"/>
</dbReference>
<dbReference type="AlphaFoldDB" id="A0A5C0SII0"/>
<keyword evidence="2 8" id="KW-0436">Ligase</keyword>
<dbReference type="RefSeq" id="WP_148810669.1">
    <property type="nucleotide sequence ID" value="NZ_CP042243.1"/>
</dbReference>
<evidence type="ECO:0000256" key="1">
    <source>
        <dbReference type="ARBA" id="ARBA00011738"/>
    </source>
</evidence>
<dbReference type="Proteomes" id="UP000324646">
    <property type="component" value="Chromosome"/>
</dbReference>
<feature type="active site" description="Proton donor" evidence="8">
    <location>
        <position position="41"/>
    </location>
</feature>
<dbReference type="InterPro" id="IPR018220">
    <property type="entry name" value="Adenylosuccin_syn_GTP-bd"/>
</dbReference>
<accession>A0A5C0SII0</accession>
<dbReference type="PANTHER" id="PTHR11846">
    <property type="entry name" value="ADENYLOSUCCINATE SYNTHETASE"/>
    <property type="match status" value="1"/>
</dbReference>
<evidence type="ECO:0000256" key="5">
    <source>
        <dbReference type="ARBA" id="ARBA00022755"/>
    </source>
</evidence>
<evidence type="ECO:0000256" key="9">
    <source>
        <dbReference type="PROSITE-ProRule" id="PRU10134"/>
    </source>
</evidence>
<name>A0A5C0SII0_CRATE</name>
<comment type="subunit">
    <text evidence="1 8">Homodimer.</text>
</comment>
<evidence type="ECO:0000256" key="7">
    <source>
        <dbReference type="ARBA" id="ARBA00023134"/>
    </source>
</evidence>
<keyword evidence="3 8" id="KW-0479">Metal-binding</keyword>
<proteinExistence type="inferred from homology"/>
<dbReference type="GO" id="GO:0004019">
    <property type="term" value="F:adenylosuccinate synthase activity"/>
    <property type="evidence" value="ECO:0007669"/>
    <property type="project" value="UniProtKB-UniRule"/>
</dbReference>
<dbReference type="Gene3D" id="3.90.170.10">
    <property type="entry name" value="Adenylosuccinate Synthetase, subunit A, domain 3"/>
    <property type="match status" value="1"/>
</dbReference>
<evidence type="ECO:0000256" key="10">
    <source>
        <dbReference type="RuleBase" id="RU000520"/>
    </source>
</evidence>
<dbReference type="PROSITE" id="PS01266">
    <property type="entry name" value="ADENYLOSUCCIN_SYN_1"/>
    <property type="match status" value="1"/>
</dbReference>